<comment type="catalytic activity">
    <reaction evidence="1">
        <text>[(1-&gt;4)-alpha-D-glucosyl](n) + phosphate = [(1-&gt;4)-alpha-D-glucosyl](n-1) + alpha-D-glucose 1-phosphate</text>
        <dbReference type="Rhea" id="RHEA:41732"/>
        <dbReference type="Rhea" id="RHEA-COMP:9584"/>
        <dbReference type="Rhea" id="RHEA-COMP:9586"/>
        <dbReference type="ChEBI" id="CHEBI:15444"/>
        <dbReference type="ChEBI" id="CHEBI:43474"/>
        <dbReference type="ChEBI" id="CHEBI:58601"/>
        <dbReference type="EC" id="2.4.1.1"/>
    </reaction>
</comment>
<dbReference type="Pfam" id="PF11897">
    <property type="entry name" value="DUF3417"/>
    <property type="match status" value="1"/>
</dbReference>
<dbReference type="Proteomes" id="UP000251995">
    <property type="component" value="Chromosome"/>
</dbReference>
<dbReference type="SUPFAM" id="SSF53756">
    <property type="entry name" value="UDP-Glycosyltransferase/glycogen phosphorylase"/>
    <property type="match status" value="1"/>
</dbReference>
<dbReference type="InterPro" id="IPR052182">
    <property type="entry name" value="Glycogen/Maltodextrin_Phosph"/>
</dbReference>
<keyword evidence="9" id="KW-0119">Carbohydrate metabolism</keyword>
<dbReference type="RefSeq" id="WP_114044689.1">
    <property type="nucleotide sequence ID" value="NZ_CP025198.1"/>
</dbReference>
<dbReference type="GO" id="GO:0008184">
    <property type="term" value="F:glycogen phosphorylase activity"/>
    <property type="evidence" value="ECO:0007669"/>
    <property type="project" value="InterPro"/>
</dbReference>
<dbReference type="Gene3D" id="3.40.50.2000">
    <property type="entry name" value="Glycogen Phosphorylase B"/>
    <property type="match status" value="3"/>
</dbReference>
<keyword evidence="14" id="KW-1185">Reference proteome</keyword>
<dbReference type="PANTHER" id="PTHR42655:SF1">
    <property type="entry name" value="GLYCOGEN PHOSPHORYLASE"/>
    <property type="match status" value="1"/>
</dbReference>
<keyword evidence="7 13" id="KW-0808">Transferase</keyword>
<dbReference type="InterPro" id="IPR011834">
    <property type="entry name" value="Agluc_phsphrylas"/>
</dbReference>
<feature type="domain" description="DUF3417" evidence="12">
    <location>
        <begin position="13"/>
        <end position="123"/>
    </location>
</feature>
<evidence type="ECO:0000256" key="10">
    <source>
        <dbReference type="ARBA" id="ARBA00025174"/>
    </source>
</evidence>
<evidence type="ECO:0000256" key="2">
    <source>
        <dbReference type="ARBA" id="ARBA00001933"/>
    </source>
</evidence>
<evidence type="ECO:0000256" key="3">
    <source>
        <dbReference type="ARBA" id="ARBA00006047"/>
    </source>
</evidence>
<dbReference type="InterPro" id="IPR024517">
    <property type="entry name" value="Glycogen_phosphorylase_DUF3417"/>
</dbReference>
<comment type="similarity">
    <text evidence="3">Belongs to the glycogen phosphorylase family.</text>
</comment>
<evidence type="ECO:0000256" key="4">
    <source>
        <dbReference type="ARBA" id="ARBA00012591"/>
    </source>
</evidence>
<feature type="modified residue" description="N6-(pyridoxal phosphate)lysine" evidence="11">
    <location>
        <position position="606"/>
    </location>
</feature>
<dbReference type="PROSITE" id="PS00102">
    <property type="entry name" value="PHOSPHORYLASE"/>
    <property type="match status" value="1"/>
</dbReference>
<organism evidence="13 14">
    <name type="scientific">Acidipropionibacterium virtanenii</name>
    <dbReference type="NCBI Taxonomy" id="2057246"/>
    <lineage>
        <taxon>Bacteria</taxon>
        <taxon>Bacillati</taxon>
        <taxon>Actinomycetota</taxon>
        <taxon>Actinomycetes</taxon>
        <taxon>Propionibacteriales</taxon>
        <taxon>Propionibacteriaceae</taxon>
        <taxon>Acidipropionibacterium</taxon>
    </lineage>
</organism>
<dbReference type="Pfam" id="PF00343">
    <property type="entry name" value="Phosphorylase"/>
    <property type="match status" value="1"/>
</dbReference>
<dbReference type="GO" id="GO:0005975">
    <property type="term" value="P:carbohydrate metabolic process"/>
    <property type="evidence" value="ECO:0007669"/>
    <property type="project" value="InterPro"/>
</dbReference>
<evidence type="ECO:0000313" key="14">
    <source>
        <dbReference type="Proteomes" id="UP000251995"/>
    </source>
</evidence>
<evidence type="ECO:0000259" key="12">
    <source>
        <dbReference type="Pfam" id="PF11897"/>
    </source>
</evidence>
<dbReference type="KEGG" id="acij:JS278_01564"/>
<dbReference type="EMBL" id="CP025198">
    <property type="protein sequence ID" value="AXE38728.1"/>
    <property type="molecule type" value="Genomic_DNA"/>
</dbReference>
<dbReference type="InterPro" id="IPR035090">
    <property type="entry name" value="Pyridoxal_P_attach_site"/>
</dbReference>
<dbReference type="InterPro" id="IPR000811">
    <property type="entry name" value="Glyco_trans_35"/>
</dbReference>
<dbReference type="AlphaFoldDB" id="A0A344UTY0"/>
<evidence type="ECO:0000256" key="8">
    <source>
        <dbReference type="ARBA" id="ARBA00022898"/>
    </source>
</evidence>
<comment type="cofactor">
    <cofactor evidence="2">
        <name>pyridoxal 5'-phosphate</name>
        <dbReference type="ChEBI" id="CHEBI:597326"/>
    </cofactor>
</comment>
<dbReference type="PANTHER" id="PTHR42655">
    <property type="entry name" value="GLYCOGEN PHOSPHORYLASE"/>
    <property type="match status" value="1"/>
</dbReference>
<evidence type="ECO:0000256" key="6">
    <source>
        <dbReference type="ARBA" id="ARBA00022676"/>
    </source>
</evidence>
<sequence>MRAIRRFIVQPVLPEPLKPLGELATNLRWSWNLDTRDLFADIDPALWDEVGHDPFKLLARVPSDRLDILAQDKRFVRRLELTVADLDEYMTGDLWFQDWAKEHPEAPSAIGYFSAEFGITKVLPQYSGGLGILAGDHLKAASDNGVPIIGVGLFYRHGYFRQSLNAQGWQQERYPVLDANEMPVRPLRDGEDPLLISVNIFGNEVKAQIWVVQVGRVPLLMLDTDIDANPGHLRGTTDQLYGGDQDHRLAQEVLLGVGGVRALREFCRVTGRPAPDVYHANEGHAGFLGLERIREYMAAGDSFDTALERTRAGNVFTTHTPVPAGIDRFGLDRVREQFNGFGDLPIDRVLDLGRETYDGGDPGVYNMAVLGFRAGQRANGVSQLHGEVSREMFRGLWPGFATAEVPIGSVTNGVHHRTWIHPELLRLMQPRVGESGPQIHDGCDWSALDRVDDQTLWSAKRHMRTAMIEMARTRLEASCRSRGLSSDWVSDALDPNVLTFGFARRGASYKRLTLMLTDPERLKRLLNDPATPIQIVIAGKAHPADDIGKGLIQQMVQFADQEDVRGKIVFLPDYDISLARPLYPGCDVWMNNPLRPLEACGTSGMKAALNGAANLSVRDGWWDEWYDPRFGWEIPSAEGITDSGARNAQEAEFLYDIIETEIIPKFYTRDAHGLPTGWLRMMRDTIQILGPKVLASRMVNDYVEELYTPAAVSSRKVQGEAAVELAGWKRRVREAWPQVEVRRVESGITGRVAVGAEIVVAAWVDLDGLSADDVEVQLVMGPVDADDWMHDLQNHSMTLDGVNERGISHFSVSIPAKDPGSWGWTVRAVPRNELLAGDVEMGLAAVAPGE</sequence>
<dbReference type="OrthoDB" id="9760804at2"/>
<name>A0A344UTY0_9ACTN</name>
<evidence type="ECO:0000256" key="5">
    <source>
        <dbReference type="ARBA" id="ARBA00022533"/>
    </source>
</evidence>
<dbReference type="NCBIfam" id="TIGR02094">
    <property type="entry name" value="more_P_ylases"/>
    <property type="match status" value="1"/>
</dbReference>
<evidence type="ECO:0000256" key="1">
    <source>
        <dbReference type="ARBA" id="ARBA00001275"/>
    </source>
</evidence>
<dbReference type="PIRSF" id="PIRSF000460">
    <property type="entry name" value="Pprylas_GlgP"/>
    <property type="match status" value="1"/>
</dbReference>
<accession>A0A344UTY0</accession>
<evidence type="ECO:0000256" key="7">
    <source>
        <dbReference type="ARBA" id="ARBA00022679"/>
    </source>
</evidence>
<dbReference type="GO" id="GO:0030170">
    <property type="term" value="F:pyridoxal phosphate binding"/>
    <property type="evidence" value="ECO:0007669"/>
    <property type="project" value="InterPro"/>
</dbReference>
<dbReference type="EC" id="2.4.1.1" evidence="4"/>
<keyword evidence="8 11" id="KW-0663">Pyridoxal phosphate</keyword>
<proteinExistence type="inferred from homology"/>
<gene>
    <name evidence="13" type="primary">glgP</name>
    <name evidence="13" type="ORF">JS278_01564</name>
</gene>
<evidence type="ECO:0000256" key="11">
    <source>
        <dbReference type="PIRSR" id="PIRSR000460-1"/>
    </source>
</evidence>
<comment type="function">
    <text evidence="10">Phosphorylase is an important allosteric enzyme in carbohydrate metabolism. Enzymes from different sources differ in their regulatory mechanisms and in their natural substrates. However, all known phosphorylases share catalytic and structural properties.</text>
</comment>
<evidence type="ECO:0000256" key="9">
    <source>
        <dbReference type="ARBA" id="ARBA00023277"/>
    </source>
</evidence>
<keyword evidence="5" id="KW-0021">Allosteric enzyme</keyword>
<protein>
    <recommendedName>
        <fullName evidence="4">glycogen phosphorylase</fullName>
        <ecNumber evidence="4">2.4.1.1</ecNumber>
    </recommendedName>
</protein>
<evidence type="ECO:0000313" key="13">
    <source>
        <dbReference type="EMBL" id="AXE38728.1"/>
    </source>
</evidence>
<reference evidence="13 14" key="1">
    <citation type="submission" date="2017-12" db="EMBL/GenBank/DDBJ databases">
        <title>The whole genome sequence of the Acidipropionibacterium virtanenii sp. nov. type strain JS278.</title>
        <authorList>
            <person name="Laine P."/>
            <person name="Deptula P."/>
            <person name="Varmanen P."/>
            <person name="Auvinen P."/>
        </authorList>
    </citation>
    <scope>NUCLEOTIDE SEQUENCE [LARGE SCALE GENOMIC DNA]</scope>
    <source>
        <strain evidence="13 14">JS278</strain>
    </source>
</reference>
<keyword evidence="6 13" id="KW-0328">Glycosyltransferase</keyword>